<sequence>MATAGHSSTPQWKKLGIKAGSRVALVGAPTGWAIASEDDLPEFELVESGEPQARLAAREPLMVGHTGRVT</sequence>
<proteinExistence type="predicted"/>
<organism evidence="1 2">
    <name type="scientific">Gryllotalpicola daejeonensis</name>
    <dbReference type="NCBI Taxonomy" id="993087"/>
    <lineage>
        <taxon>Bacteria</taxon>
        <taxon>Bacillati</taxon>
        <taxon>Actinomycetota</taxon>
        <taxon>Actinomycetes</taxon>
        <taxon>Micrococcales</taxon>
        <taxon>Microbacteriaceae</taxon>
        <taxon>Gryllotalpicola</taxon>
    </lineage>
</organism>
<dbReference type="Proteomes" id="UP001415169">
    <property type="component" value="Unassembled WGS sequence"/>
</dbReference>
<evidence type="ECO:0000313" key="2">
    <source>
        <dbReference type="Proteomes" id="UP001415169"/>
    </source>
</evidence>
<keyword evidence="2" id="KW-1185">Reference proteome</keyword>
<dbReference type="RefSeq" id="WP_344791295.1">
    <property type="nucleotide sequence ID" value="NZ_BAABBV010000001.1"/>
</dbReference>
<evidence type="ECO:0000313" key="1">
    <source>
        <dbReference type="EMBL" id="GAA4160527.1"/>
    </source>
</evidence>
<name>A0ABP7ZJP9_9MICO</name>
<comment type="caution">
    <text evidence="1">The sequence shown here is derived from an EMBL/GenBank/DDBJ whole genome shotgun (WGS) entry which is preliminary data.</text>
</comment>
<protein>
    <submittedName>
        <fullName evidence="1">Uncharacterized protein</fullName>
    </submittedName>
</protein>
<accession>A0ABP7ZJP9</accession>
<reference evidence="1" key="2">
    <citation type="submission" date="2023-12" db="EMBL/GenBank/DDBJ databases">
        <authorList>
            <person name="Sun Q."/>
            <person name="Inoue M."/>
        </authorList>
    </citation>
    <scope>NUCLEOTIDE SEQUENCE</scope>
    <source>
        <strain evidence="1">JCM 17590</strain>
    </source>
</reference>
<dbReference type="EMBL" id="BAABBV010000001">
    <property type="protein sequence ID" value="GAA4160527.1"/>
    <property type="molecule type" value="Genomic_DNA"/>
</dbReference>
<gene>
    <name evidence="1" type="ORF">GCM10022286_16650</name>
</gene>
<reference evidence="1" key="1">
    <citation type="journal article" date="2014" name="Int. J. Syst. Evol. Microbiol.">
        <title>Complete genome of a new Firmicutes species belonging to the dominant human colonic microbiota ('Ruminococcus bicirculans') reveals two chromosomes and a selective capacity to utilize plant glucans.</title>
        <authorList>
            <consortium name="NISC Comparative Sequencing Program"/>
            <person name="Wegmann U."/>
            <person name="Louis P."/>
            <person name="Goesmann A."/>
            <person name="Henrissat B."/>
            <person name="Duncan S.H."/>
            <person name="Flint H.J."/>
        </authorList>
    </citation>
    <scope>NUCLEOTIDE SEQUENCE</scope>
    <source>
        <strain evidence="1">JCM 17590</strain>
    </source>
</reference>